<comment type="caution">
    <text evidence="3">The sequence shown here is derived from an EMBL/GenBank/DDBJ whole genome shotgun (WGS) entry which is preliminary data.</text>
</comment>
<proteinExistence type="predicted"/>
<feature type="chain" id="PRO_5030104798" evidence="2">
    <location>
        <begin position="28"/>
        <end position="235"/>
    </location>
</feature>
<evidence type="ECO:0000313" key="3">
    <source>
        <dbReference type="EMBL" id="TCS99307.1"/>
    </source>
</evidence>
<gene>
    <name evidence="3" type="ORF">EDC25_106146</name>
</gene>
<dbReference type="RefSeq" id="WP_123521051.1">
    <property type="nucleotide sequence ID" value="NZ_JBHLWF010000031.1"/>
</dbReference>
<feature type="compositionally biased region" description="Basic and acidic residues" evidence="1">
    <location>
        <begin position="62"/>
        <end position="78"/>
    </location>
</feature>
<sequence length="235" mass="25859">MCNQRISTPIAGAIVLAALSASGTTLAGEREYEWITDPVQLEARGFNPDGPPLRRLVPASDTRSKEERLAERRAREQRAGSAEVGGPGVNWATVQASDFRFLSESALYNTGGNYYLSIEPGTPNRFADAPILLKDDRRLMYLDVWTHDTNPARGVDVALYEVCQPPFTGAAAEVTELAMVEGGSESGGNAFNWATIPVTYVDNRVCVYYVRAMFSIPVDYGDDVRLQKVRVYWNG</sequence>
<evidence type="ECO:0000256" key="2">
    <source>
        <dbReference type="SAM" id="SignalP"/>
    </source>
</evidence>
<accession>A0A4V2UWE0</accession>
<dbReference type="AlphaFoldDB" id="A0A4V2UWE0"/>
<evidence type="ECO:0000256" key="1">
    <source>
        <dbReference type="SAM" id="MobiDB-lite"/>
    </source>
</evidence>
<evidence type="ECO:0000313" key="4">
    <source>
        <dbReference type="Proteomes" id="UP000294599"/>
    </source>
</evidence>
<feature type="region of interest" description="Disordered" evidence="1">
    <location>
        <begin position="45"/>
        <end position="84"/>
    </location>
</feature>
<reference evidence="3 4" key="1">
    <citation type="submission" date="2019-03" db="EMBL/GenBank/DDBJ databases">
        <title>Genomic Encyclopedia of Type Strains, Phase IV (KMG-IV): sequencing the most valuable type-strain genomes for metagenomic binning, comparative biology and taxonomic classification.</title>
        <authorList>
            <person name="Goeker M."/>
        </authorList>
    </citation>
    <scope>NUCLEOTIDE SEQUENCE [LARGE SCALE GENOMIC DNA]</scope>
    <source>
        <strain evidence="3 4">DSM 21944</strain>
    </source>
</reference>
<feature type="signal peptide" evidence="2">
    <location>
        <begin position="1"/>
        <end position="27"/>
    </location>
</feature>
<dbReference type="Proteomes" id="UP000294599">
    <property type="component" value="Unassembled WGS sequence"/>
</dbReference>
<keyword evidence="4" id="KW-1185">Reference proteome</keyword>
<protein>
    <submittedName>
        <fullName evidence="3">Uncharacterized protein</fullName>
    </submittedName>
</protein>
<dbReference type="EMBL" id="SMAF01000006">
    <property type="protein sequence ID" value="TCS99307.1"/>
    <property type="molecule type" value="Genomic_DNA"/>
</dbReference>
<name>A0A4V2UWE0_9GAMM</name>
<organism evidence="3 4">
    <name type="scientific">Pseudofulvimonas gallinarii</name>
    <dbReference type="NCBI Taxonomy" id="634155"/>
    <lineage>
        <taxon>Bacteria</taxon>
        <taxon>Pseudomonadati</taxon>
        <taxon>Pseudomonadota</taxon>
        <taxon>Gammaproteobacteria</taxon>
        <taxon>Lysobacterales</taxon>
        <taxon>Rhodanobacteraceae</taxon>
        <taxon>Pseudofulvimonas</taxon>
    </lineage>
</organism>
<keyword evidence="2" id="KW-0732">Signal</keyword>